<dbReference type="Gene3D" id="3.30.420.150">
    <property type="entry name" value="Exopolyphosphatase. Domain 2"/>
    <property type="match status" value="1"/>
</dbReference>
<gene>
    <name evidence="4" type="ORF">DVA86_26690</name>
</gene>
<dbReference type="Pfam" id="PF02541">
    <property type="entry name" value="Ppx-GppA"/>
    <property type="match status" value="1"/>
</dbReference>
<sequence>MRLAVVDVGSHTVRLEIADSGEAATLPVHTAKWRLRLARRVKADGHIPAGEVDRVCQAVAAARDEAQEWGAQEVFAVATAVVRAAPNRREVLDAVHDRSGVPLRVLSGKREAELAFLAARRWMGWQAGPLALVDIGGGSLEVAFGRTGLPDFAASAPLGAGLVTREFFAGQDPPRPRQIKAVRREVRRQLREPAARVRWEAPRTAVATSRTFEQLARLCGSAPKCEGPFVPRRLERGDLRRAVKQLASMPAAQRAKLPGISRARAEQSLAGAVVADVTMELLGLESVTICPWALREGVLLHRLESGDAAGWTPLERVGRGTEVGAGRHG</sequence>
<dbReference type="Gene3D" id="3.30.420.40">
    <property type="match status" value="1"/>
</dbReference>
<dbReference type="CDD" id="cd24056">
    <property type="entry name" value="ASKHA_NBD_MtPPX1-like"/>
    <property type="match status" value="1"/>
</dbReference>
<dbReference type="KEGG" id="sarm:DVA86_26690"/>
<comment type="similarity">
    <text evidence="1">Belongs to the GppA/Ppx family.</text>
</comment>
<evidence type="ECO:0000313" key="4">
    <source>
        <dbReference type="EMBL" id="AXK35688.1"/>
    </source>
</evidence>
<evidence type="ECO:0000259" key="3">
    <source>
        <dbReference type="Pfam" id="PF02541"/>
    </source>
</evidence>
<dbReference type="FunFam" id="3.30.420.150:FF:000006">
    <property type="entry name" value="Ppx/GppA family phosphatase"/>
    <property type="match status" value="1"/>
</dbReference>
<evidence type="ECO:0000256" key="1">
    <source>
        <dbReference type="ARBA" id="ARBA00007125"/>
    </source>
</evidence>
<dbReference type="PANTHER" id="PTHR30005:SF0">
    <property type="entry name" value="RETROGRADE REGULATION PROTEIN 2"/>
    <property type="match status" value="1"/>
</dbReference>
<dbReference type="AlphaFoldDB" id="A0A345XVM2"/>
<keyword evidence="5" id="KW-1185">Reference proteome</keyword>
<organism evidence="4 5">
    <name type="scientific">Streptomyces armeniacus</name>
    <dbReference type="NCBI Taxonomy" id="83291"/>
    <lineage>
        <taxon>Bacteria</taxon>
        <taxon>Bacillati</taxon>
        <taxon>Actinomycetota</taxon>
        <taxon>Actinomycetes</taxon>
        <taxon>Kitasatosporales</taxon>
        <taxon>Streptomycetaceae</taxon>
        <taxon>Streptomyces</taxon>
    </lineage>
</organism>
<dbReference type="GO" id="GO:0016462">
    <property type="term" value="F:pyrophosphatase activity"/>
    <property type="evidence" value="ECO:0007669"/>
    <property type="project" value="TreeGrafter"/>
</dbReference>
<dbReference type="SUPFAM" id="SSF53067">
    <property type="entry name" value="Actin-like ATPase domain"/>
    <property type="match status" value="2"/>
</dbReference>
<reference evidence="4 5" key="1">
    <citation type="submission" date="2018-07" db="EMBL/GenBank/DDBJ databases">
        <title>Draft genome of the type strain Streptomyces armeniacus ATCC 15676.</title>
        <authorList>
            <person name="Labana P."/>
            <person name="Gosse J.T."/>
            <person name="Boddy C.N."/>
        </authorList>
    </citation>
    <scope>NUCLEOTIDE SEQUENCE [LARGE SCALE GENOMIC DNA]</scope>
    <source>
        <strain evidence="4 5">ATCC 15676</strain>
    </source>
</reference>
<evidence type="ECO:0000256" key="2">
    <source>
        <dbReference type="ARBA" id="ARBA00022801"/>
    </source>
</evidence>
<feature type="domain" description="Ppx/GppA phosphatase N-terminal" evidence="3">
    <location>
        <begin position="18"/>
        <end position="304"/>
    </location>
</feature>
<dbReference type="PANTHER" id="PTHR30005">
    <property type="entry name" value="EXOPOLYPHOSPHATASE"/>
    <property type="match status" value="1"/>
</dbReference>
<dbReference type="RefSeq" id="WP_208882020.1">
    <property type="nucleotide sequence ID" value="NZ_CP031320.1"/>
</dbReference>
<dbReference type="InterPro" id="IPR050273">
    <property type="entry name" value="GppA/Ppx_hydrolase"/>
</dbReference>
<dbReference type="Proteomes" id="UP000254425">
    <property type="component" value="Chromosome"/>
</dbReference>
<accession>A0A345XVM2</accession>
<proteinExistence type="inferred from homology"/>
<name>A0A345XVM2_9ACTN</name>
<dbReference type="InterPro" id="IPR043129">
    <property type="entry name" value="ATPase_NBD"/>
</dbReference>
<dbReference type="InterPro" id="IPR003695">
    <property type="entry name" value="Ppx_GppA_N"/>
</dbReference>
<protein>
    <submittedName>
        <fullName evidence="4">Ppx/GppA family phosphatase</fullName>
    </submittedName>
</protein>
<dbReference type="EMBL" id="CP031320">
    <property type="protein sequence ID" value="AXK35688.1"/>
    <property type="molecule type" value="Genomic_DNA"/>
</dbReference>
<keyword evidence="2" id="KW-0378">Hydrolase</keyword>
<evidence type="ECO:0000313" key="5">
    <source>
        <dbReference type="Proteomes" id="UP000254425"/>
    </source>
</evidence>